<dbReference type="Proteomes" id="UP000190625">
    <property type="component" value="Unassembled WGS sequence"/>
</dbReference>
<dbReference type="InterPro" id="IPR050256">
    <property type="entry name" value="Glycosyltransferase_2"/>
</dbReference>
<protein>
    <recommendedName>
        <fullName evidence="7">Glucosyl-3-phosphoglycerate synthase</fullName>
        <ecNumber evidence="6">2.4.1.266</ecNumber>
    </recommendedName>
</protein>
<dbReference type="Gene3D" id="3.90.550.10">
    <property type="entry name" value="Spore Coat Polysaccharide Biosynthesis Protein SpsA, Chain A"/>
    <property type="match status" value="1"/>
</dbReference>
<dbReference type="PANTHER" id="PTHR48090">
    <property type="entry name" value="UNDECAPRENYL-PHOSPHATE 4-DEOXY-4-FORMAMIDO-L-ARABINOSE TRANSFERASE-RELATED"/>
    <property type="match status" value="1"/>
</dbReference>
<dbReference type="EMBL" id="FUWM01000017">
    <property type="protein sequence ID" value="SJZ85230.1"/>
    <property type="molecule type" value="Genomic_DNA"/>
</dbReference>
<gene>
    <name evidence="11" type="ORF">SAMN02745118_01997</name>
</gene>
<evidence type="ECO:0000256" key="3">
    <source>
        <dbReference type="ARBA" id="ARBA00022676"/>
    </source>
</evidence>
<dbReference type="OrthoDB" id="9810303at2"/>
<dbReference type="SUPFAM" id="SSF53448">
    <property type="entry name" value="Nucleotide-diphospho-sugar transferases"/>
    <property type="match status" value="1"/>
</dbReference>
<evidence type="ECO:0000256" key="4">
    <source>
        <dbReference type="ARBA" id="ARBA00022679"/>
    </source>
</evidence>
<evidence type="ECO:0000313" key="11">
    <source>
        <dbReference type="EMBL" id="SJZ85230.1"/>
    </source>
</evidence>
<dbReference type="InterPro" id="IPR001173">
    <property type="entry name" value="Glyco_trans_2-like"/>
</dbReference>
<evidence type="ECO:0000256" key="2">
    <source>
        <dbReference type="ARBA" id="ARBA00006739"/>
    </source>
</evidence>
<evidence type="ECO:0000259" key="10">
    <source>
        <dbReference type="Pfam" id="PF00535"/>
    </source>
</evidence>
<feature type="domain" description="Glycosyltransferase 2-like" evidence="10">
    <location>
        <begin position="7"/>
        <end position="126"/>
    </location>
</feature>
<evidence type="ECO:0000256" key="8">
    <source>
        <dbReference type="ARBA" id="ARBA00048689"/>
    </source>
</evidence>
<dbReference type="AlphaFoldDB" id="A0A1T4P0T7"/>
<evidence type="ECO:0000256" key="5">
    <source>
        <dbReference type="ARBA" id="ARBA00022842"/>
    </source>
</evidence>
<comment type="catalytic activity">
    <reaction evidence="8">
        <text>(2R)-3-phosphoglycerate + UDP-alpha-D-glucose = (2R)-2-O-(alpha-D-glucopyranosyl)-3-phospho-glycerate + UDP + H(+)</text>
        <dbReference type="Rhea" id="RHEA:31319"/>
        <dbReference type="ChEBI" id="CHEBI:15378"/>
        <dbReference type="ChEBI" id="CHEBI:58223"/>
        <dbReference type="ChEBI" id="CHEBI:58272"/>
        <dbReference type="ChEBI" id="CHEBI:58885"/>
        <dbReference type="ChEBI" id="CHEBI:62600"/>
        <dbReference type="EC" id="2.4.1.266"/>
    </reaction>
    <physiologicalReaction direction="left-to-right" evidence="8">
        <dbReference type="Rhea" id="RHEA:31320"/>
    </physiologicalReaction>
</comment>
<reference evidence="12" key="1">
    <citation type="submission" date="2017-02" db="EMBL/GenBank/DDBJ databases">
        <authorList>
            <person name="Varghese N."/>
            <person name="Submissions S."/>
        </authorList>
    </citation>
    <scope>NUCLEOTIDE SEQUENCE [LARGE SCALE GENOMIC DNA]</scope>
    <source>
        <strain evidence="12">ATCC BAA-73</strain>
    </source>
</reference>
<comment type="cofactor">
    <cofactor evidence="1">
        <name>Mg(2+)</name>
        <dbReference type="ChEBI" id="CHEBI:18420"/>
    </cofactor>
</comment>
<evidence type="ECO:0000256" key="1">
    <source>
        <dbReference type="ARBA" id="ARBA00001946"/>
    </source>
</evidence>
<keyword evidence="12" id="KW-1185">Reference proteome</keyword>
<dbReference type="GO" id="GO:0016757">
    <property type="term" value="F:glycosyltransferase activity"/>
    <property type="evidence" value="ECO:0007669"/>
    <property type="project" value="UniProtKB-KW"/>
</dbReference>
<keyword evidence="3" id="KW-0328">Glycosyltransferase</keyword>
<keyword evidence="5" id="KW-0460">Magnesium</keyword>
<dbReference type="RefSeq" id="WP_078810433.1">
    <property type="nucleotide sequence ID" value="NZ_FUWM01000017.1"/>
</dbReference>
<proteinExistence type="inferred from homology"/>
<dbReference type="InterPro" id="IPR029044">
    <property type="entry name" value="Nucleotide-diphossugar_trans"/>
</dbReference>
<name>A0A1T4P0T7_9FIRM</name>
<evidence type="ECO:0000256" key="9">
    <source>
        <dbReference type="ARBA" id="ARBA00048997"/>
    </source>
</evidence>
<evidence type="ECO:0000313" key="12">
    <source>
        <dbReference type="Proteomes" id="UP000190625"/>
    </source>
</evidence>
<dbReference type="STRING" id="142842.SAMN02745118_01997"/>
<dbReference type="CDD" id="cd04179">
    <property type="entry name" value="DPM_DPG-synthase_like"/>
    <property type="match status" value="1"/>
</dbReference>
<dbReference type="EC" id="2.4.1.266" evidence="6"/>
<accession>A0A1T4P0T7</accession>
<organism evidence="11 12">
    <name type="scientific">Selenihalanaerobacter shriftii</name>
    <dbReference type="NCBI Taxonomy" id="142842"/>
    <lineage>
        <taxon>Bacteria</taxon>
        <taxon>Bacillati</taxon>
        <taxon>Bacillota</taxon>
        <taxon>Clostridia</taxon>
        <taxon>Halanaerobiales</taxon>
        <taxon>Halobacteroidaceae</taxon>
        <taxon>Selenihalanaerobacter</taxon>
    </lineage>
</organism>
<dbReference type="PANTHER" id="PTHR48090:SF10">
    <property type="entry name" value="GLUCOSYL-3-PHOSPHOGLYCERATE SYNTHASE"/>
    <property type="match status" value="1"/>
</dbReference>
<evidence type="ECO:0000256" key="6">
    <source>
        <dbReference type="ARBA" id="ARBA00039022"/>
    </source>
</evidence>
<evidence type="ECO:0000256" key="7">
    <source>
        <dbReference type="ARBA" id="ARBA00040894"/>
    </source>
</evidence>
<comment type="catalytic activity">
    <reaction evidence="9">
        <text>an NDP-alpha-D-glucose + (2R)-3-phosphoglycerate = (2R)-2-O-(alpha-D-glucopyranosyl)-3-phospho-glycerate + a ribonucleoside 5'-diphosphate + H(+)</text>
        <dbReference type="Rhea" id="RHEA:47244"/>
        <dbReference type="ChEBI" id="CHEBI:15378"/>
        <dbReference type="ChEBI" id="CHEBI:57930"/>
        <dbReference type="ChEBI" id="CHEBI:58272"/>
        <dbReference type="ChEBI" id="CHEBI:62600"/>
        <dbReference type="ChEBI" id="CHEBI:76533"/>
        <dbReference type="EC" id="2.4.1.266"/>
    </reaction>
    <physiologicalReaction direction="left-to-right" evidence="9">
        <dbReference type="Rhea" id="RHEA:47245"/>
    </physiologicalReaction>
</comment>
<keyword evidence="4 11" id="KW-0808">Transferase</keyword>
<sequence>MLNKEVTVLVPAYNEEDKIGDTISSLQQLEDVNEIIVINDGSTDKTVNIVKEFKDIKLIDLKINQGKGEALNQGLSEIKGQIISLIDADLGKTALELRKLLKPVLQQEVDMTIAKFPAPKKKGGFGLVTTLARVGLKIFTGLQFDSPLSGQRVLTKNLISYLNGFESGFGVEVGMTIKTIKGGFKVKEVPVNMSHQETGRDWMGFKHRGRQFKDVLTVFLSQIQGGK</sequence>
<comment type="similarity">
    <text evidence="2">Belongs to the glycosyltransferase 2 family.</text>
</comment>
<dbReference type="Pfam" id="PF00535">
    <property type="entry name" value="Glycos_transf_2"/>
    <property type="match status" value="1"/>
</dbReference>